<evidence type="ECO:0000259" key="3">
    <source>
        <dbReference type="PROSITE" id="PS50102"/>
    </source>
</evidence>
<dbReference type="GO" id="GO:0005634">
    <property type="term" value="C:nucleus"/>
    <property type="evidence" value="ECO:0007669"/>
    <property type="project" value="TreeGrafter"/>
</dbReference>
<dbReference type="PROSITE" id="PS50102">
    <property type="entry name" value="RRM"/>
    <property type="match status" value="2"/>
</dbReference>
<comment type="caution">
    <text evidence="4">The sequence shown here is derived from an EMBL/GenBank/DDBJ whole genome shotgun (WGS) entry which is preliminary data.</text>
</comment>
<evidence type="ECO:0000313" key="4">
    <source>
        <dbReference type="EMBL" id="OQV26022.1"/>
    </source>
</evidence>
<sequence length="264" mass="29343">MGDSYLCRTNSTDDQVSLGTAPHQVFVGDLPSYLTEDNLRDHFSPYGPIVDCRVIRDPMTQKSKCFGFVRFARNEDAEVAIAKTSESDIDGKRIRTNWAFKRGPNQPLSREQVLSQASHYITTVYIGGLGCNFNAEFVRAMCAMYGPILEIRLFQEKGYAFVRYASRESAAAAILGIHNSEISGHLVRCSWGKETRDPHVIKMARTLETCQAANGALFPGHIPSQSWPFMMAPSAAHPAATQIAANIGNYHISFPYSTPFYNSF</sequence>
<gene>
    <name evidence="4" type="ORF">BV898_00153</name>
</gene>
<dbReference type="Proteomes" id="UP000192578">
    <property type="component" value="Unassembled WGS sequence"/>
</dbReference>
<dbReference type="GO" id="GO:0005739">
    <property type="term" value="C:mitochondrion"/>
    <property type="evidence" value="ECO:0007669"/>
    <property type="project" value="TreeGrafter"/>
</dbReference>
<dbReference type="InterPro" id="IPR000504">
    <property type="entry name" value="RRM_dom"/>
</dbReference>
<keyword evidence="1 2" id="KW-0694">RNA-binding</keyword>
<keyword evidence="5" id="KW-1185">Reference proteome</keyword>
<dbReference type="PANTHER" id="PTHR48024:SF56">
    <property type="entry name" value="HETEROGENEOUS NUCLEAR RIBONUCLEOPROTEIN A0"/>
    <property type="match status" value="1"/>
</dbReference>
<evidence type="ECO:0000256" key="1">
    <source>
        <dbReference type="ARBA" id="ARBA00022884"/>
    </source>
</evidence>
<evidence type="ECO:0000256" key="2">
    <source>
        <dbReference type="PROSITE-ProRule" id="PRU00176"/>
    </source>
</evidence>
<proteinExistence type="predicted"/>
<dbReference type="Pfam" id="PF00076">
    <property type="entry name" value="RRM_1"/>
    <property type="match status" value="2"/>
</dbReference>
<dbReference type="SUPFAM" id="SSF54928">
    <property type="entry name" value="RNA-binding domain, RBD"/>
    <property type="match status" value="2"/>
</dbReference>
<reference evidence="5" key="1">
    <citation type="submission" date="2017-01" db="EMBL/GenBank/DDBJ databases">
        <title>Comparative genomics of anhydrobiosis in the tardigrade Hypsibius dujardini.</title>
        <authorList>
            <person name="Yoshida Y."/>
            <person name="Koutsovoulos G."/>
            <person name="Laetsch D."/>
            <person name="Stevens L."/>
            <person name="Kumar S."/>
            <person name="Horikawa D."/>
            <person name="Ishino K."/>
            <person name="Komine S."/>
            <person name="Tomita M."/>
            <person name="Blaxter M."/>
            <person name="Arakawa K."/>
        </authorList>
    </citation>
    <scope>NUCLEOTIDE SEQUENCE [LARGE SCALE GENOMIC DNA]</scope>
    <source>
        <strain evidence="5">Z151</strain>
    </source>
</reference>
<dbReference type="PANTHER" id="PTHR48024">
    <property type="entry name" value="GEO13361P1-RELATED"/>
    <property type="match status" value="1"/>
</dbReference>
<accession>A0A1W0XF84</accession>
<dbReference type="Gene3D" id="3.30.70.330">
    <property type="match status" value="2"/>
</dbReference>
<dbReference type="EMBL" id="MTYJ01000001">
    <property type="protein sequence ID" value="OQV26022.1"/>
    <property type="molecule type" value="Genomic_DNA"/>
</dbReference>
<dbReference type="InterPro" id="IPR035979">
    <property type="entry name" value="RBD_domain_sf"/>
</dbReference>
<dbReference type="GO" id="GO:0003723">
    <property type="term" value="F:RNA binding"/>
    <property type="evidence" value="ECO:0007669"/>
    <property type="project" value="UniProtKB-UniRule"/>
</dbReference>
<dbReference type="SMART" id="SM00360">
    <property type="entry name" value="RRM"/>
    <property type="match status" value="2"/>
</dbReference>
<feature type="domain" description="RRM" evidence="3">
    <location>
        <begin position="122"/>
        <end position="194"/>
    </location>
</feature>
<feature type="domain" description="RRM" evidence="3">
    <location>
        <begin position="23"/>
        <end position="101"/>
    </location>
</feature>
<organism evidence="4 5">
    <name type="scientific">Hypsibius exemplaris</name>
    <name type="common">Freshwater tardigrade</name>
    <dbReference type="NCBI Taxonomy" id="2072580"/>
    <lineage>
        <taxon>Eukaryota</taxon>
        <taxon>Metazoa</taxon>
        <taxon>Ecdysozoa</taxon>
        <taxon>Tardigrada</taxon>
        <taxon>Eutardigrada</taxon>
        <taxon>Parachela</taxon>
        <taxon>Hypsibioidea</taxon>
        <taxon>Hypsibiidae</taxon>
        <taxon>Hypsibius</taxon>
    </lineage>
</organism>
<protein>
    <submittedName>
        <fullName evidence="4">Nucleolysin TIA-1</fullName>
    </submittedName>
</protein>
<dbReference type="InterPro" id="IPR012677">
    <property type="entry name" value="Nucleotide-bd_a/b_plait_sf"/>
</dbReference>
<dbReference type="InterPro" id="IPR050886">
    <property type="entry name" value="RNA-binding_reg"/>
</dbReference>
<dbReference type="AlphaFoldDB" id="A0A1W0XF84"/>
<name>A0A1W0XF84_HYPEX</name>
<evidence type="ECO:0000313" key="5">
    <source>
        <dbReference type="Proteomes" id="UP000192578"/>
    </source>
</evidence>
<dbReference type="OrthoDB" id="439808at2759"/>